<gene>
    <name evidence="1" type="ORF">PSm6_27810</name>
</gene>
<evidence type="ECO:0000313" key="2">
    <source>
        <dbReference type="Proteomes" id="UP001064896"/>
    </source>
</evidence>
<dbReference type="EMBL" id="AP023081">
    <property type="protein sequence ID" value="BCD86374.1"/>
    <property type="molecule type" value="Genomic_DNA"/>
</dbReference>
<accession>A0ABM7L9W5</accession>
<keyword evidence="2" id="KW-1185">Reference proteome</keyword>
<protein>
    <submittedName>
        <fullName evidence="1">Uncharacterized protein</fullName>
    </submittedName>
</protein>
<organism evidence="1 2">
    <name type="scientific">Pseudomonas solani</name>
    <dbReference type="NCBI Taxonomy" id="2731552"/>
    <lineage>
        <taxon>Bacteria</taxon>
        <taxon>Pseudomonadati</taxon>
        <taxon>Pseudomonadota</taxon>
        <taxon>Gammaproteobacteria</taxon>
        <taxon>Pseudomonadales</taxon>
        <taxon>Pseudomonadaceae</taxon>
        <taxon>Pseudomonas</taxon>
    </lineage>
</organism>
<proteinExistence type="predicted"/>
<sequence length="106" mass="11901">MRKARERIIGARDALAVIHADDAARAGRKVWDIVELLFMKKQGTLDRKGLRRRAETRPGRQSRSLFIRTMTVGPGITPGLLTLRLSKRSRAMRNAQLPPVGTFTPP</sequence>
<reference evidence="1" key="1">
    <citation type="submission" date="2020-05" db="EMBL/GenBank/DDBJ databases">
        <title>Complete genome sequence of Pseudomonas sp. Sm006.</title>
        <authorList>
            <person name="Takeuchi K."/>
            <person name="Someya N."/>
        </authorList>
    </citation>
    <scope>NUCLEOTIDE SEQUENCE</scope>
    <source>
        <strain evidence="1">Sm006</strain>
    </source>
</reference>
<name>A0ABM7L9W5_9PSED</name>
<evidence type="ECO:0000313" key="1">
    <source>
        <dbReference type="EMBL" id="BCD86374.1"/>
    </source>
</evidence>
<dbReference type="Proteomes" id="UP001064896">
    <property type="component" value="Chromosome"/>
</dbReference>